<feature type="transmembrane region" description="Helical" evidence="6">
    <location>
        <begin position="110"/>
        <end position="128"/>
    </location>
</feature>
<dbReference type="Gene3D" id="1.20.120.1630">
    <property type="match status" value="1"/>
</dbReference>
<dbReference type="InterPro" id="IPR016636">
    <property type="entry name" value="3-oxo-5-alpha-steroid_4-DH"/>
</dbReference>
<keyword evidence="4 6" id="KW-1133">Transmembrane helix</keyword>
<reference evidence="8 9" key="1">
    <citation type="journal article" date="2016" name="Proc. Natl. Acad. Sci. U.S.A.">
        <title>Lipid metabolic changes in an early divergent fungus govern the establishment of a mutualistic symbiosis with endobacteria.</title>
        <authorList>
            <person name="Lastovetsky O.A."/>
            <person name="Gaspar M.L."/>
            <person name="Mondo S.J."/>
            <person name="LaButti K.M."/>
            <person name="Sandor L."/>
            <person name="Grigoriev I.V."/>
            <person name="Henry S.A."/>
            <person name="Pawlowska T.E."/>
        </authorList>
    </citation>
    <scope>NUCLEOTIDE SEQUENCE [LARGE SCALE GENOMIC DNA]</scope>
    <source>
        <strain evidence="8 9">ATCC 11559</strain>
    </source>
</reference>
<organism evidence="8 9">
    <name type="scientific">Rhizopus microsporus</name>
    <dbReference type="NCBI Taxonomy" id="58291"/>
    <lineage>
        <taxon>Eukaryota</taxon>
        <taxon>Fungi</taxon>
        <taxon>Fungi incertae sedis</taxon>
        <taxon>Mucoromycota</taxon>
        <taxon>Mucoromycotina</taxon>
        <taxon>Mucoromycetes</taxon>
        <taxon>Mucorales</taxon>
        <taxon>Mucorineae</taxon>
        <taxon>Rhizopodaceae</taxon>
        <taxon>Rhizopus</taxon>
    </lineage>
</organism>
<feature type="transmembrane region" description="Helical" evidence="6">
    <location>
        <begin position="82"/>
        <end position="98"/>
    </location>
</feature>
<evidence type="ECO:0000313" key="8">
    <source>
        <dbReference type="EMBL" id="ORE22943.1"/>
    </source>
</evidence>
<dbReference type="PROSITE" id="PS50244">
    <property type="entry name" value="S5A_REDUCTASE"/>
    <property type="match status" value="1"/>
</dbReference>
<evidence type="ECO:0000313" key="9">
    <source>
        <dbReference type="Proteomes" id="UP000242381"/>
    </source>
</evidence>
<dbReference type="GO" id="GO:0003865">
    <property type="term" value="F:3-oxo-5-alpha-steroid 4-dehydrogenase activity"/>
    <property type="evidence" value="ECO:0007669"/>
    <property type="project" value="InterPro"/>
</dbReference>
<keyword evidence="3 6" id="KW-0812">Transmembrane</keyword>
<feature type="transmembrane region" description="Helical" evidence="6">
    <location>
        <begin position="17"/>
        <end position="36"/>
    </location>
</feature>
<dbReference type="PANTHER" id="PTHR10556">
    <property type="entry name" value="3-OXO-5-ALPHA-STEROID 4-DEHYDROGENASE"/>
    <property type="match status" value="1"/>
</dbReference>
<dbReference type="InterPro" id="IPR039357">
    <property type="entry name" value="SRD5A/TECR"/>
</dbReference>
<gene>
    <name evidence="8" type="ORF">BCV71DRAFT_282967</name>
</gene>
<comment type="similarity">
    <text evidence="2">Belongs to the steroid 5-alpha reductase family.</text>
</comment>
<accession>A0A0A1NP68</accession>
<evidence type="ECO:0000256" key="6">
    <source>
        <dbReference type="SAM" id="Phobius"/>
    </source>
</evidence>
<evidence type="ECO:0000256" key="4">
    <source>
        <dbReference type="ARBA" id="ARBA00022989"/>
    </source>
</evidence>
<feature type="domain" description="3-oxo-5-alpha-steroid 4-dehydrogenase C-terminal" evidence="7">
    <location>
        <begin position="113"/>
        <end position="258"/>
    </location>
</feature>
<keyword evidence="5 6" id="KW-0472">Membrane</keyword>
<evidence type="ECO:0000256" key="1">
    <source>
        <dbReference type="ARBA" id="ARBA00004141"/>
    </source>
</evidence>
<name>A0A0A1NP68_RHIZD</name>
<dbReference type="Pfam" id="PF02544">
    <property type="entry name" value="Steroid_dh"/>
    <property type="match status" value="1"/>
</dbReference>
<evidence type="ECO:0000256" key="3">
    <source>
        <dbReference type="ARBA" id="ARBA00022692"/>
    </source>
</evidence>
<dbReference type="PIRSF" id="PIRSF015596">
    <property type="entry name" value="5_alpha-SR2"/>
    <property type="match status" value="1"/>
</dbReference>
<feature type="transmembrane region" description="Helical" evidence="6">
    <location>
        <begin position="148"/>
        <end position="172"/>
    </location>
</feature>
<dbReference type="EMBL" id="KV921262">
    <property type="protein sequence ID" value="ORE22943.1"/>
    <property type="molecule type" value="Genomic_DNA"/>
</dbReference>
<dbReference type="OMA" id="PHYALEW"/>
<dbReference type="VEuPathDB" id="FungiDB:BCV72DRAFT_322772"/>
<dbReference type="PANTHER" id="PTHR10556:SF43">
    <property type="entry name" value="STEROID 5-ALPHA-REDUCTASE DET2"/>
    <property type="match status" value="1"/>
</dbReference>
<comment type="subcellular location">
    <subcellularLocation>
        <location evidence="1">Membrane</location>
        <topology evidence="1">Multi-pass membrane protein</topology>
    </subcellularLocation>
</comment>
<dbReference type="InterPro" id="IPR001104">
    <property type="entry name" value="3-oxo-5_a-steroid_4-DH_C"/>
</dbReference>
<dbReference type="AlphaFoldDB" id="A0A0A1NP68"/>
<evidence type="ECO:0000256" key="5">
    <source>
        <dbReference type="ARBA" id="ARBA00023136"/>
    </source>
</evidence>
<protein>
    <submittedName>
        <fullName evidence="8">3-oxo-5-alpha-steroid 4-dehydrogenase</fullName>
    </submittedName>
</protein>
<feature type="transmembrane region" description="Helical" evidence="6">
    <location>
        <begin position="57"/>
        <end position="76"/>
    </location>
</feature>
<proteinExistence type="inferred from homology"/>
<dbReference type="GO" id="GO:0016020">
    <property type="term" value="C:membrane"/>
    <property type="evidence" value="ECO:0007669"/>
    <property type="project" value="UniProtKB-SubCell"/>
</dbReference>
<evidence type="ECO:0000259" key="7">
    <source>
        <dbReference type="Pfam" id="PF02544"/>
    </source>
</evidence>
<dbReference type="Proteomes" id="UP000242381">
    <property type="component" value="Unassembled WGS sequence"/>
</dbReference>
<dbReference type="GO" id="GO:0008202">
    <property type="term" value="P:steroid metabolic process"/>
    <property type="evidence" value="ECO:0007669"/>
    <property type="project" value="InterPro"/>
</dbReference>
<evidence type="ECO:0000256" key="2">
    <source>
        <dbReference type="ARBA" id="ARBA00007742"/>
    </source>
</evidence>
<sequence length="258" mass="29588">MLQEISKYWLKQSTYDTAVGIYATFPLIMVPALLVVNAPYGRFAGKLGIDWSMNGRWSWCIMEIVSPITFGLSLYFTKPTWTPFQLILTAAWITHYINRSVIYPARASSMAPIHVFTSLSSVVFNLINGYTNGMWIGRHSQSVDRIQFWIGLGLWALGFAFNIYHDTLLFRLRQKKEKQKRYFIPTGGLFEYVSCPNYLSEIIEWTGYALAASPSTPAIIFASSTAANLIPRACKTHEWYKKEFENYPNRKAVIPFVF</sequence>